<organism evidence="1 2">
    <name type="scientific">Exophiala xenobiotica</name>
    <dbReference type="NCBI Taxonomy" id="348802"/>
    <lineage>
        <taxon>Eukaryota</taxon>
        <taxon>Fungi</taxon>
        <taxon>Dikarya</taxon>
        <taxon>Ascomycota</taxon>
        <taxon>Pezizomycotina</taxon>
        <taxon>Eurotiomycetes</taxon>
        <taxon>Chaetothyriomycetidae</taxon>
        <taxon>Chaetothyriales</taxon>
        <taxon>Herpotrichiellaceae</taxon>
        <taxon>Exophiala</taxon>
    </lineage>
</organism>
<proteinExistence type="predicted"/>
<sequence length="242" mass="26626">MNLKYLSLEQRGSIFIITLRNGEDNRLNGLICREIIAALDHIRETLGTGSEGAVIVQGNNAKFFTNGIDLEEAAEDPNVSADAFYPMLHAVLDFPFPTIALITGHTFGGGCPFSLAFDYRIMNSERGFFCMVAVDFGLHFPGIGALPKAKLRPMVAQKVLLEGRKYTGKEALEDGVVHAIAPPDKMLDVALVYANRFKTKAKADVYGLLRGDLVREAIDSLQKVSYVHNPRKTKTQPARSKL</sequence>
<dbReference type="SUPFAM" id="SSF52096">
    <property type="entry name" value="ClpP/crotonase"/>
    <property type="match status" value="1"/>
</dbReference>
<protein>
    <recommendedName>
        <fullName evidence="3">Enoyl-CoA hydratase</fullName>
    </recommendedName>
</protein>
<dbReference type="STRING" id="348802.A0A0D2F1A4"/>
<dbReference type="Gene3D" id="3.90.226.10">
    <property type="entry name" value="2-enoyl-CoA Hydratase, Chain A, domain 1"/>
    <property type="match status" value="1"/>
</dbReference>
<dbReference type="GO" id="GO:0005777">
    <property type="term" value="C:peroxisome"/>
    <property type="evidence" value="ECO:0007669"/>
    <property type="project" value="TreeGrafter"/>
</dbReference>
<dbReference type="RefSeq" id="XP_013314343.1">
    <property type="nucleotide sequence ID" value="XM_013458889.1"/>
</dbReference>
<dbReference type="Pfam" id="PF00378">
    <property type="entry name" value="ECH_1"/>
    <property type="match status" value="1"/>
</dbReference>
<evidence type="ECO:0008006" key="3">
    <source>
        <dbReference type="Google" id="ProtNLM"/>
    </source>
</evidence>
<dbReference type="CDD" id="cd06558">
    <property type="entry name" value="crotonase-like"/>
    <property type="match status" value="1"/>
</dbReference>
<dbReference type="PANTHER" id="PTHR11941">
    <property type="entry name" value="ENOYL-COA HYDRATASE-RELATED"/>
    <property type="match status" value="1"/>
</dbReference>
<dbReference type="AlphaFoldDB" id="A0A0D2F1A4"/>
<dbReference type="InterPro" id="IPR029045">
    <property type="entry name" value="ClpP/crotonase-like_dom_sf"/>
</dbReference>
<dbReference type="OrthoDB" id="1696280at2759"/>
<dbReference type="GeneID" id="25328080"/>
<gene>
    <name evidence="1" type="ORF">PV05_06172</name>
</gene>
<dbReference type="EMBL" id="KN847320">
    <property type="protein sequence ID" value="KIW53759.1"/>
    <property type="molecule type" value="Genomic_DNA"/>
</dbReference>
<evidence type="ECO:0000313" key="1">
    <source>
        <dbReference type="EMBL" id="KIW53759.1"/>
    </source>
</evidence>
<dbReference type="GO" id="GO:0006635">
    <property type="term" value="P:fatty acid beta-oxidation"/>
    <property type="evidence" value="ECO:0007669"/>
    <property type="project" value="TreeGrafter"/>
</dbReference>
<reference evidence="1 2" key="1">
    <citation type="submission" date="2015-01" db="EMBL/GenBank/DDBJ databases">
        <title>The Genome Sequence of Exophiala xenobiotica CBS118157.</title>
        <authorList>
            <consortium name="The Broad Institute Genomics Platform"/>
            <person name="Cuomo C."/>
            <person name="de Hoog S."/>
            <person name="Gorbushina A."/>
            <person name="Stielow B."/>
            <person name="Teixiera M."/>
            <person name="Abouelleil A."/>
            <person name="Chapman S.B."/>
            <person name="Priest M."/>
            <person name="Young S.K."/>
            <person name="Wortman J."/>
            <person name="Nusbaum C."/>
            <person name="Birren B."/>
        </authorList>
    </citation>
    <scope>NUCLEOTIDE SEQUENCE [LARGE SCALE GENOMIC DNA]</scope>
    <source>
        <strain evidence="1 2">CBS 118157</strain>
    </source>
</reference>
<dbReference type="Proteomes" id="UP000054342">
    <property type="component" value="Unassembled WGS sequence"/>
</dbReference>
<accession>A0A0D2F1A4</accession>
<dbReference type="GO" id="GO:0004165">
    <property type="term" value="F:delta(3)-delta(2)-enoyl-CoA isomerase activity"/>
    <property type="evidence" value="ECO:0007669"/>
    <property type="project" value="TreeGrafter"/>
</dbReference>
<keyword evidence="2" id="KW-1185">Reference proteome</keyword>
<name>A0A0D2F1A4_9EURO</name>
<dbReference type="HOGENOM" id="CLU_009834_3_0_1"/>
<evidence type="ECO:0000313" key="2">
    <source>
        <dbReference type="Proteomes" id="UP000054342"/>
    </source>
</evidence>
<dbReference type="InterPro" id="IPR001753">
    <property type="entry name" value="Enoyl-CoA_hydra/iso"/>
</dbReference>
<dbReference type="PANTHER" id="PTHR11941:SF75">
    <property type="entry name" value="ENOYL-COA HYDRATASE_ISOMERASE FAMILY PROTEIN"/>
    <property type="match status" value="1"/>
</dbReference>